<comment type="caution">
    <text evidence="2">The sequence shown here is derived from an EMBL/GenBank/DDBJ whole genome shotgun (WGS) entry which is preliminary data.</text>
</comment>
<dbReference type="Pfam" id="PF20137">
    <property type="entry name" value="BubE"/>
    <property type="match status" value="1"/>
</dbReference>
<gene>
    <name evidence="2" type="ORF">XAP6984_250016</name>
</gene>
<reference evidence="2 3" key="1">
    <citation type="submission" date="2017-10" db="EMBL/GenBank/DDBJ databases">
        <authorList>
            <person name="Regsiter A."/>
            <person name="William W."/>
        </authorList>
    </citation>
    <scope>NUCLEOTIDE SEQUENCE [LARGE SCALE GENOMIC DNA]</scope>
    <source>
        <strain evidence="2 3">CFBP6984</strain>
    </source>
</reference>
<proteinExistence type="predicted"/>
<accession>A0ABY1TP18</accession>
<protein>
    <submittedName>
        <fullName evidence="2">Uncharacterized protein</fullName>
    </submittedName>
</protein>
<feature type="compositionally biased region" description="Polar residues" evidence="1">
    <location>
        <begin position="115"/>
        <end position="139"/>
    </location>
</feature>
<name>A0ABY1TP18_XANCH</name>
<dbReference type="EMBL" id="OCYT01000079">
    <property type="protein sequence ID" value="SON78273.1"/>
    <property type="molecule type" value="Genomic_DNA"/>
</dbReference>
<keyword evidence="3" id="KW-1185">Reference proteome</keyword>
<evidence type="ECO:0000256" key="1">
    <source>
        <dbReference type="SAM" id="MobiDB-lite"/>
    </source>
</evidence>
<dbReference type="Proteomes" id="UP000234181">
    <property type="component" value="Unassembled WGS sequence"/>
</dbReference>
<feature type="region of interest" description="Disordered" evidence="1">
    <location>
        <begin position="91"/>
        <end position="151"/>
    </location>
</feature>
<dbReference type="InterPro" id="IPR045384">
    <property type="entry name" value="DUF6527"/>
</dbReference>
<organism evidence="2 3">
    <name type="scientific">Xanthomonas campestris pv. phaseoli</name>
    <dbReference type="NCBI Taxonomy" id="317013"/>
    <lineage>
        <taxon>Bacteria</taxon>
        <taxon>Pseudomonadati</taxon>
        <taxon>Pseudomonadota</taxon>
        <taxon>Gammaproteobacteria</taxon>
        <taxon>Lysobacterales</taxon>
        <taxon>Lysobacteraceae</taxon>
        <taxon>Xanthomonas</taxon>
    </lineage>
</organism>
<dbReference type="RefSeq" id="WP_080671021.1">
    <property type="nucleotide sequence ID" value="NZ_CP020975.2"/>
</dbReference>
<evidence type="ECO:0000313" key="3">
    <source>
        <dbReference type="Proteomes" id="UP000234181"/>
    </source>
</evidence>
<evidence type="ECO:0000313" key="2">
    <source>
        <dbReference type="EMBL" id="SON78273.1"/>
    </source>
</evidence>
<sequence length="151" mass="17291">MKVDRYQHRFIESFPRPLDEGVLYVSTRFPCTAHACACGCGKEVISNLSPTDWKLIYDGVGVSLRPSIGNWQFPCRSHYWITEGRVEWSSDMTQEEIQAGRDRDRRAKQRYYGSESVSAPQQSPGTNQTPQPNGKSSGWKSRLKRWFGDRG</sequence>